<evidence type="ECO:0000313" key="2">
    <source>
        <dbReference type="Proteomes" id="UP000199071"/>
    </source>
</evidence>
<keyword evidence="2" id="KW-1185">Reference proteome</keyword>
<dbReference type="SUPFAM" id="SSF141318">
    <property type="entry name" value="TM0957-like"/>
    <property type="match status" value="1"/>
</dbReference>
<dbReference type="AlphaFoldDB" id="A0A1G6BVJ6"/>
<dbReference type="STRING" id="665467.SAMN02982931_01909"/>
<accession>A0A1G6BVJ6</accession>
<dbReference type="Proteomes" id="UP000199071">
    <property type="component" value="Unassembled WGS sequence"/>
</dbReference>
<proteinExistence type="predicted"/>
<dbReference type="Pfam" id="PF10054">
    <property type="entry name" value="DUF2291"/>
    <property type="match status" value="1"/>
</dbReference>
<organism evidence="1 2">
    <name type="scientific">Bauldia litoralis</name>
    <dbReference type="NCBI Taxonomy" id="665467"/>
    <lineage>
        <taxon>Bacteria</taxon>
        <taxon>Pseudomonadati</taxon>
        <taxon>Pseudomonadota</taxon>
        <taxon>Alphaproteobacteria</taxon>
        <taxon>Hyphomicrobiales</taxon>
        <taxon>Kaistiaceae</taxon>
        <taxon>Bauldia</taxon>
    </lineage>
</organism>
<protein>
    <submittedName>
        <fullName evidence="1">Predicted lipoprotein</fullName>
    </submittedName>
</protein>
<dbReference type="InterPro" id="IPR014582">
    <property type="entry name" value="UCP033535_lipo"/>
</dbReference>
<dbReference type="InterPro" id="IPR036215">
    <property type="entry name" value="TM0957-like_sf"/>
</dbReference>
<name>A0A1G6BVJ6_9HYPH</name>
<gene>
    <name evidence="1" type="ORF">SAMN02982931_01909</name>
</gene>
<reference evidence="1 2" key="1">
    <citation type="submission" date="2016-10" db="EMBL/GenBank/DDBJ databases">
        <authorList>
            <person name="de Groot N.N."/>
        </authorList>
    </citation>
    <scope>NUCLEOTIDE SEQUENCE [LARGE SCALE GENOMIC DNA]</scope>
    <source>
        <strain evidence="1 2">ATCC 35022</strain>
    </source>
</reference>
<sequence length="217" mass="22699">MVTTAAKPSVIAKPKRTRLIVALVGVAVLAAIAVDTKVVQIGSTDDVRQQAFDPDAFGTAEFPRIRDMVVERAPEAAVLASELAADKKAAIAKHATMAGAFPVIPVQLTGVVGDGKSGVFEVAVDGLPEGTLVRVQTGPAINGTELRDVPGDIEFGAFKNQIEFQDAGSGINRAMAAAVLGDLDRDSLTGKTMSVVGVFKLINPKNWLVTPVRLEVE</sequence>
<dbReference type="OrthoDB" id="6631333at2"/>
<dbReference type="PIRSF" id="PIRSF033535">
    <property type="entry name" value="UCP033535_plp"/>
    <property type="match status" value="1"/>
</dbReference>
<dbReference type="EMBL" id="FMXQ01000003">
    <property type="protein sequence ID" value="SDB24656.1"/>
    <property type="molecule type" value="Genomic_DNA"/>
</dbReference>
<evidence type="ECO:0000313" key="1">
    <source>
        <dbReference type="EMBL" id="SDB24656.1"/>
    </source>
</evidence>
<keyword evidence="1" id="KW-0449">Lipoprotein</keyword>
<dbReference type="RefSeq" id="WP_090876172.1">
    <property type="nucleotide sequence ID" value="NZ_FMXQ01000003.1"/>
</dbReference>